<proteinExistence type="predicted"/>
<dbReference type="RefSeq" id="WP_138730714.1">
    <property type="nucleotide sequence ID" value="NZ_SRMP02000015.1"/>
</dbReference>
<keyword evidence="1" id="KW-0472">Membrane</keyword>
<organism evidence="2 3">
    <name type="scientific">Pedobacter helvus</name>
    <dbReference type="NCBI Taxonomy" id="2563444"/>
    <lineage>
        <taxon>Bacteria</taxon>
        <taxon>Pseudomonadati</taxon>
        <taxon>Bacteroidota</taxon>
        <taxon>Sphingobacteriia</taxon>
        <taxon>Sphingobacteriales</taxon>
        <taxon>Sphingobacteriaceae</taxon>
        <taxon>Pedobacter</taxon>
    </lineage>
</organism>
<feature type="transmembrane region" description="Helical" evidence="1">
    <location>
        <begin position="41"/>
        <end position="61"/>
    </location>
</feature>
<comment type="caution">
    <text evidence="2">The sequence shown here is derived from an EMBL/GenBank/DDBJ whole genome shotgun (WGS) entry which is preliminary data.</text>
</comment>
<evidence type="ECO:0000313" key="3">
    <source>
        <dbReference type="Proteomes" id="UP001517367"/>
    </source>
</evidence>
<name>A0ABW9JHJ1_9SPHI</name>
<sequence length="452" mass="49376">MSDEELAHQIKSVFEDYDDGLGEQGWSELRKKYPEKESKKLPIWWLTGIAATLLLAVGLYFSNTFDTDKVILSAGTTPKANALPEKIISDEVKGGTSQTRLDTVKTNTYAMPEKSGNENIEPAKVANTAQKYIAQHNAIGDVNGTQELDVVVSNSEVAQTKPLTVIDKNTPIVAVTKPDDKVTANAIMTKDEQPTEKSVKLKLSTEEFLKEESKALANHANKDSKKNGAPTTTLDVFTGTFFNYHDDNEAKLSAGVGLNANIKVTKNLVFSFGAGISQNKVSYENNVPAEISQAMFASKSDGTNAMNAPVTGLAYSVTATNDVSFNGQLLSIDLPMVVKFFPSKKQDFYISTGINSSSYITQKYTYNYNQSNFGIRNGEAQPKRETEKSNLKGFDFANSAIISVGINQNVGKNILIFEPYYKPALSAMGDKNLRISSAGINLKFNFNGNNKK</sequence>
<accession>A0ABW9JHJ1</accession>
<evidence type="ECO:0008006" key="4">
    <source>
        <dbReference type="Google" id="ProtNLM"/>
    </source>
</evidence>
<evidence type="ECO:0000256" key="1">
    <source>
        <dbReference type="SAM" id="Phobius"/>
    </source>
</evidence>
<keyword evidence="3" id="KW-1185">Reference proteome</keyword>
<protein>
    <recommendedName>
        <fullName evidence="4">Outer membrane protein beta-barrel domain-containing protein</fullName>
    </recommendedName>
</protein>
<reference evidence="2 3" key="1">
    <citation type="submission" date="2024-12" db="EMBL/GenBank/DDBJ databases">
        <authorList>
            <person name="Hu S."/>
        </authorList>
    </citation>
    <scope>NUCLEOTIDE SEQUENCE [LARGE SCALE GENOMIC DNA]</scope>
    <source>
        <strain evidence="2 3">P-25</strain>
    </source>
</reference>
<evidence type="ECO:0000313" key="2">
    <source>
        <dbReference type="EMBL" id="MFN0291863.1"/>
    </source>
</evidence>
<gene>
    <name evidence="2" type="ORF">E5L68_010690</name>
</gene>
<dbReference type="EMBL" id="SRMP02000015">
    <property type="protein sequence ID" value="MFN0291863.1"/>
    <property type="molecule type" value="Genomic_DNA"/>
</dbReference>
<keyword evidence="1" id="KW-1133">Transmembrane helix</keyword>
<keyword evidence="1" id="KW-0812">Transmembrane</keyword>
<dbReference type="Proteomes" id="UP001517367">
    <property type="component" value="Unassembled WGS sequence"/>
</dbReference>